<feature type="domain" description="ABC transporter" evidence="6">
    <location>
        <begin position="51"/>
        <end position="318"/>
    </location>
</feature>
<dbReference type="InParanoid" id="A0A1Z5KM31"/>
<feature type="domain" description="ABC transporter" evidence="6">
    <location>
        <begin position="421"/>
        <end position="624"/>
    </location>
</feature>
<dbReference type="AlphaFoldDB" id="A0A1Z5KM31"/>
<dbReference type="InterPro" id="IPR003593">
    <property type="entry name" value="AAA+_ATPase"/>
</dbReference>
<dbReference type="SUPFAM" id="SSF52540">
    <property type="entry name" value="P-loop containing nucleoside triphosphate hydrolases"/>
    <property type="match status" value="2"/>
</dbReference>
<evidence type="ECO:0000256" key="2">
    <source>
        <dbReference type="ARBA" id="ARBA00022741"/>
    </source>
</evidence>
<proteinExistence type="predicted"/>
<feature type="coiled-coil region" evidence="4">
    <location>
        <begin position="323"/>
        <end position="350"/>
    </location>
</feature>
<accession>A0A1Z5KM31</accession>
<sequence length="625" mass="70622">MKLTIHNSSIVLVMLATIPTTATLSSTTTTSRAPHHVTQTANWSSNTISSFNGQILGFEGSLDFDGVELFRHTQVAFERGFIHGLVGPNGSGKTSLVRALPHLPLFPERGSFCWEYIAADVEDDTTSLKTDCSARDYCLNRIQKRVQEIDHEIGRMEVQLETESNDTSIEEISTRLGELYELKEDIELQASTQLVEMFQQLNFGEKYPEQPYGQLSSGWKFKCQLIAGLLTQPDCLIIDEPSFLDTTATAWLVDQLKHLAHSPNTSNKAIVILISHKEALLDEVCDRILYLNPASKNLTMYNCSFREFQVAHADRVAHAKKAKELSAEARDDAKDSLQQLRQQLHKREQNFRATTFKDHDKRWIKGKNKEAKQNADHSAASKLKRLKKKADELAEQEEELRETKVCPLKLEGAAPSDGVLVEFSDVDFHFEGARDMLLEYVDVQIKSEDRILLQGENGQGKTTLSKLIMGELEPTHGTIRRNLPVVAHFHQEALRELMDDYGKSNALDFLLTKNPKFTMVQARTYAGRFGLKGNIALRPIRTLSAGQRVRLWLAREFLGDSKPSMLVLDEVTENLDKETTDSLLKALEEFPAAIVAISHDDYFAEKFQETQLWIVGNARVQVEYK</sequence>
<feature type="signal peptide" evidence="5">
    <location>
        <begin position="1"/>
        <end position="23"/>
    </location>
</feature>
<dbReference type="PANTHER" id="PTHR19211:SF14">
    <property type="entry name" value="ATP-BINDING CASSETTE SUB-FAMILY F MEMBER 1"/>
    <property type="match status" value="1"/>
</dbReference>
<dbReference type="SMART" id="SM00382">
    <property type="entry name" value="AAA"/>
    <property type="match status" value="2"/>
</dbReference>
<keyword evidence="2" id="KW-0547">Nucleotide-binding</keyword>
<protein>
    <recommendedName>
        <fullName evidence="6">ABC transporter domain-containing protein</fullName>
    </recommendedName>
</protein>
<comment type="caution">
    <text evidence="7">The sequence shown here is derived from an EMBL/GenBank/DDBJ whole genome shotgun (WGS) entry which is preliminary data.</text>
</comment>
<keyword evidence="1" id="KW-0677">Repeat</keyword>
<evidence type="ECO:0000313" key="8">
    <source>
        <dbReference type="Proteomes" id="UP000198406"/>
    </source>
</evidence>
<dbReference type="PANTHER" id="PTHR19211">
    <property type="entry name" value="ATP-BINDING TRANSPORT PROTEIN-RELATED"/>
    <property type="match status" value="1"/>
</dbReference>
<feature type="coiled-coil region" evidence="4">
    <location>
        <begin position="379"/>
        <end position="406"/>
    </location>
</feature>
<dbReference type="Pfam" id="PF00005">
    <property type="entry name" value="ABC_tran"/>
    <property type="match status" value="2"/>
</dbReference>
<dbReference type="PROSITE" id="PS50893">
    <property type="entry name" value="ABC_TRANSPORTER_2"/>
    <property type="match status" value="2"/>
</dbReference>
<organism evidence="7 8">
    <name type="scientific">Fistulifera solaris</name>
    <name type="common">Oleaginous diatom</name>
    <dbReference type="NCBI Taxonomy" id="1519565"/>
    <lineage>
        <taxon>Eukaryota</taxon>
        <taxon>Sar</taxon>
        <taxon>Stramenopiles</taxon>
        <taxon>Ochrophyta</taxon>
        <taxon>Bacillariophyta</taxon>
        <taxon>Bacillariophyceae</taxon>
        <taxon>Bacillariophycidae</taxon>
        <taxon>Naviculales</taxon>
        <taxon>Naviculaceae</taxon>
        <taxon>Fistulifera</taxon>
    </lineage>
</organism>
<dbReference type="PROSITE" id="PS00211">
    <property type="entry name" value="ABC_TRANSPORTER_1"/>
    <property type="match status" value="1"/>
</dbReference>
<evidence type="ECO:0000313" key="7">
    <source>
        <dbReference type="EMBL" id="GAX27185.1"/>
    </source>
</evidence>
<dbReference type="Proteomes" id="UP000198406">
    <property type="component" value="Unassembled WGS sequence"/>
</dbReference>
<dbReference type="InterPro" id="IPR050611">
    <property type="entry name" value="ABCF"/>
</dbReference>
<dbReference type="GO" id="GO:0016887">
    <property type="term" value="F:ATP hydrolysis activity"/>
    <property type="evidence" value="ECO:0007669"/>
    <property type="project" value="InterPro"/>
</dbReference>
<dbReference type="EMBL" id="BDSP01000253">
    <property type="protein sequence ID" value="GAX27185.1"/>
    <property type="molecule type" value="Genomic_DNA"/>
</dbReference>
<name>A0A1Z5KM31_FISSO</name>
<evidence type="ECO:0000259" key="6">
    <source>
        <dbReference type="PROSITE" id="PS50893"/>
    </source>
</evidence>
<keyword evidence="5" id="KW-0732">Signal</keyword>
<keyword evidence="4" id="KW-0175">Coiled coil</keyword>
<dbReference type="InterPro" id="IPR017871">
    <property type="entry name" value="ABC_transporter-like_CS"/>
</dbReference>
<evidence type="ECO:0000256" key="5">
    <source>
        <dbReference type="SAM" id="SignalP"/>
    </source>
</evidence>
<reference evidence="7 8" key="1">
    <citation type="journal article" date="2015" name="Plant Cell">
        <title>Oil accumulation by the oleaginous diatom Fistulifera solaris as revealed by the genome and transcriptome.</title>
        <authorList>
            <person name="Tanaka T."/>
            <person name="Maeda Y."/>
            <person name="Veluchamy A."/>
            <person name="Tanaka M."/>
            <person name="Abida H."/>
            <person name="Marechal E."/>
            <person name="Bowler C."/>
            <person name="Muto M."/>
            <person name="Sunaga Y."/>
            <person name="Tanaka M."/>
            <person name="Yoshino T."/>
            <person name="Taniguchi T."/>
            <person name="Fukuda Y."/>
            <person name="Nemoto M."/>
            <person name="Matsumoto M."/>
            <person name="Wong P.S."/>
            <person name="Aburatani S."/>
            <person name="Fujibuchi W."/>
        </authorList>
    </citation>
    <scope>NUCLEOTIDE SEQUENCE [LARGE SCALE GENOMIC DNA]</scope>
    <source>
        <strain evidence="7 8">JPCC DA0580</strain>
    </source>
</reference>
<dbReference type="GO" id="GO:0005524">
    <property type="term" value="F:ATP binding"/>
    <property type="evidence" value="ECO:0007669"/>
    <property type="project" value="UniProtKB-KW"/>
</dbReference>
<dbReference type="Gene3D" id="3.40.50.300">
    <property type="entry name" value="P-loop containing nucleotide triphosphate hydrolases"/>
    <property type="match status" value="2"/>
</dbReference>
<gene>
    <name evidence="7" type="ORF">FisN_13Lh265</name>
</gene>
<keyword evidence="8" id="KW-1185">Reference proteome</keyword>
<evidence type="ECO:0000256" key="1">
    <source>
        <dbReference type="ARBA" id="ARBA00022737"/>
    </source>
</evidence>
<dbReference type="InterPro" id="IPR003439">
    <property type="entry name" value="ABC_transporter-like_ATP-bd"/>
</dbReference>
<evidence type="ECO:0000256" key="4">
    <source>
        <dbReference type="SAM" id="Coils"/>
    </source>
</evidence>
<keyword evidence="3" id="KW-0067">ATP-binding</keyword>
<dbReference type="InterPro" id="IPR027417">
    <property type="entry name" value="P-loop_NTPase"/>
</dbReference>
<dbReference type="OrthoDB" id="2110130at2759"/>
<evidence type="ECO:0000256" key="3">
    <source>
        <dbReference type="ARBA" id="ARBA00022840"/>
    </source>
</evidence>
<feature type="chain" id="PRO_5013029422" description="ABC transporter domain-containing protein" evidence="5">
    <location>
        <begin position="24"/>
        <end position="625"/>
    </location>
</feature>